<evidence type="ECO:0000256" key="1">
    <source>
        <dbReference type="ARBA" id="ARBA00004141"/>
    </source>
</evidence>
<dbReference type="PANTHER" id="PTHR23539">
    <property type="entry name" value="MFS TRANSPORTER"/>
    <property type="match status" value="1"/>
</dbReference>
<organism evidence="7 8">
    <name type="scientific">Pseudomonas syringae pv. syringae</name>
    <dbReference type="NCBI Taxonomy" id="321"/>
    <lineage>
        <taxon>Bacteria</taxon>
        <taxon>Pseudomonadati</taxon>
        <taxon>Pseudomonadota</taxon>
        <taxon>Gammaproteobacteria</taxon>
        <taxon>Pseudomonadales</taxon>
        <taxon>Pseudomonadaceae</taxon>
        <taxon>Pseudomonas</taxon>
        <taxon>Pseudomonas syringae</taxon>
    </lineage>
</organism>
<evidence type="ECO:0000256" key="3">
    <source>
        <dbReference type="ARBA" id="ARBA00022989"/>
    </source>
</evidence>
<feature type="transmembrane region" description="Helical" evidence="5">
    <location>
        <begin position="360"/>
        <end position="380"/>
    </location>
</feature>
<dbReference type="InterPro" id="IPR005829">
    <property type="entry name" value="Sugar_transporter_CS"/>
</dbReference>
<accession>A0AAE5VV40</accession>
<keyword evidence="3 5" id="KW-1133">Transmembrane helix</keyword>
<keyword evidence="2 5" id="KW-0812">Transmembrane</keyword>
<dbReference type="SUPFAM" id="SSF103473">
    <property type="entry name" value="MFS general substrate transporter"/>
    <property type="match status" value="1"/>
</dbReference>
<proteinExistence type="predicted"/>
<dbReference type="PROSITE" id="PS50850">
    <property type="entry name" value="MFS"/>
    <property type="match status" value="1"/>
</dbReference>
<sequence length="432" mass="44850">MTRLPGVGRITGTSLLVSHSDRRNTLSLDSLNFFLADVRDGLGPYLAIYLLAVHKWDPASIGVVMTIAGIAGLLTQTPAGALIDRTPYKRAMIGVAALLVTLSCLILPFTSSFSVVALTQALSSIAASVFAPAIAAISLGITGPKAFTRRTGRNETFNHAGNACAALLAGGFAYLFGPIAVFYLMAAMALASIVAVSFVSADAIDHDVARGFDASHEVSGHQPSGLSALLSNKPLLMFGICCALFHLANAAMLPLVSQKLSQINMQMATPLTSACIVAAQLVMVPAALLVGMKADVWGRKPLLLAGFLFLPIRGVLYTLSDDPYWLVAVQMLDGIGAGLFGALFPLMVKDLTQGSGRFNVSLGALSTLFGLGAALSNSLAGFVVHAAGYSAAFLTLAGVAAVAFCLLWLTVPETLSRSHNETGLKPDNAVGA</sequence>
<feature type="transmembrane region" description="Helical" evidence="5">
    <location>
        <begin position="302"/>
        <end position="319"/>
    </location>
</feature>
<dbReference type="InterPro" id="IPR036259">
    <property type="entry name" value="MFS_trans_sf"/>
</dbReference>
<evidence type="ECO:0000259" key="6">
    <source>
        <dbReference type="PROSITE" id="PS50850"/>
    </source>
</evidence>
<dbReference type="PANTHER" id="PTHR23539:SF1">
    <property type="entry name" value="MAJOR FACILITATOR SUPERFAMILY (MFS) PROFILE DOMAIN-CONTAINING PROTEIN"/>
    <property type="match status" value="1"/>
</dbReference>
<evidence type="ECO:0000256" key="4">
    <source>
        <dbReference type="ARBA" id="ARBA00023136"/>
    </source>
</evidence>
<feature type="transmembrane region" description="Helical" evidence="5">
    <location>
        <begin position="325"/>
        <end position="348"/>
    </location>
</feature>
<comment type="caution">
    <text evidence="7">The sequence shown here is derived from an EMBL/GenBank/DDBJ whole genome shotgun (WGS) entry which is preliminary data.</text>
</comment>
<dbReference type="Pfam" id="PF07690">
    <property type="entry name" value="MFS_1"/>
    <property type="match status" value="1"/>
</dbReference>
<dbReference type="Proteomes" id="UP000237295">
    <property type="component" value="Unassembled WGS sequence"/>
</dbReference>
<comment type="subcellular location">
    <subcellularLocation>
        <location evidence="1">Membrane</location>
        <topology evidence="1">Multi-pass membrane protein</topology>
    </subcellularLocation>
</comment>
<feature type="domain" description="Major facilitator superfamily (MFS) profile" evidence="6">
    <location>
        <begin position="227"/>
        <end position="432"/>
    </location>
</feature>
<dbReference type="GO" id="GO:0016020">
    <property type="term" value="C:membrane"/>
    <property type="evidence" value="ECO:0007669"/>
    <property type="project" value="UniProtKB-SubCell"/>
</dbReference>
<evidence type="ECO:0000256" key="2">
    <source>
        <dbReference type="ARBA" id="ARBA00022692"/>
    </source>
</evidence>
<feature type="transmembrane region" description="Helical" evidence="5">
    <location>
        <begin position="235"/>
        <end position="256"/>
    </location>
</feature>
<protein>
    <submittedName>
        <fullName evidence="7">MFS transporter</fullName>
    </submittedName>
</protein>
<dbReference type="GO" id="GO:0022857">
    <property type="term" value="F:transmembrane transporter activity"/>
    <property type="evidence" value="ECO:0007669"/>
    <property type="project" value="InterPro"/>
</dbReference>
<dbReference type="EMBL" id="NBAQ01000003">
    <property type="protein sequence ID" value="POQ04884.1"/>
    <property type="molecule type" value="Genomic_DNA"/>
</dbReference>
<gene>
    <name evidence="7" type="ORF">CXB42_06885</name>
</gene>
<feature type="transmembrane region" description="Helical" evidence="5">
    <location>
        <begin position="125"/>
        <end position="144"/>
    </location>
</feature>
<dbReference type="Gene3D" id="1.20.1250.20">
    <property type="entry name" value="MFS general substrate transporter like domains"/>
    <property type="match status" value="2"/>
</dbReference>
<feature type="transmembrane region" description="Helical" evidence="5">
    <location>
        <begin position="268"/>
        <end position="290"/>
    </location>
</feature>
<feature type="transmembrane region" description="Helical" evidence="5">
    <location>
        <begin position="59"/>
        <end position="83"/>
    </location>
</feature>
<feature type="transmembrane region" description="Helical" evidence="5">
    <location>
        <begin position="156"/>
        <end position="176"/>
    </location>
</feature>
<dbReference type="InterPro" id="IPR011701">
    <property type="entry name" value="MFS"/>
</dbReference>
<reference evidence="7 8" key="1">
    <citation type="submission" date="2017-03" db="EMBL/GenBank/DDBJ databases">
        <authorList>
            <person name="Hulin M.T."/>
        </authorList>
    </citation>
    <scope>NUCLEOTIDE SEQUENCE [LARGE SCALE GENOMIC DNA]</scope>
    <source>
        <strain evidence="7 8">5264</strain>
    </source>
</reference>
<dbReference type="AlphaFoldDB" id="A0AAE5VV40"/>
<evidence type="ECO:0000313" key="7">
    <source>
        <dbReference type="EMBL" id="POQ04884.1"/>
    </source>
</evidence>
<keyword evidence="4 5" id="KW-0472">Membrane</keyword>
<name>A0AAE5VV40_PSESY</name>
<dbReference type="InterPro" id="IPR020846">
    <property type="entry name" value="MFS_dom"/>
</dbReference>
<dbReference type="PROSITE" id="PS00216">
    <property type="entry name" value="SUGAR_TRANSPORT_1"/>
    <property type="match status" value="1"/>
</dbReference>
<feature type="transmembrane region" description="Helical" evidence="5">
    <location>
        <begin position="95"/>
        <end position="119"/>
    </location>
</feature>
<feature type="transmembrane region" description="Helical" evidence="5">
    <location>
        <begin position="386"/>
        <end position="409"/>
    </location>
</feature>
<evidence type="ECO:0000256" key="5">
    <source>
        <dbReference type="SAM" id="Phobius"/>
    </source>
</evidence>
<evidence type="ECO:0000313" key="8">
    <source>
        <dbReference type="Proteomes" id="UP000237295"/>
    </source>
</evidence>